<dbReference type="Proteomes" id="UP001152607">
    <property type="component" value="Unassembled WGS sequence"/>
</dbReference>
<organism evidence="1 2">
    <name type="scientific">Periconia digitata</name>
    <dbReference type="NCBI Taxonomy" id="1303443"/>
    <lineage>
        <taxon>Eukaryota</taxon>
        <taxon>Fungi</taxon>
        <taxon>Dikarya</taxon>
        <taxon>Ascomycota</taxon>
        <taxon>Pezizomycotina</taxon>
        <taxon>Dothideomycetes</taxon>
        <taxon>Pleosporomycetidae</taxon>
        <taxon>Pleosporales</taxon>
        <taxon>Massarineae</taxon>
        <taxon>Periconiaceae</taxon>
        <taxon>Periconia</taxon>
    </lineage>
</organism>
<name>A0A9W4XLG7_9PLEO</name>
<evidence type="ECO:0000313" key="1">
    <source>
        <dbReference type="EMBL" id="CAI6332885.1"/>
    </source>
</evidence>
<gene>
    <name evidence="1" type="ORF">PDIGIT_LOCUS5918</name>
</gene>
<comment type="caution">
    <text evidence="1">The sequence shown here is derived from an EMBL/GenBank/DDBJ whole genome shotgun (WGS) entry which is preliminary data.</text>
</comment>
<dbReference type="AlphaFoldDB" id="A0A9W4XLG7"/>
<protein>
    <submittedName>
        <fullName evidence="1">Uncharacterized protein</fullName>
    </submittedName>
</protein>
<accession>A0A9W4XLG7</accession>
<keyword evidence="2" id="KW-1185">Reference proteome</keyword>
<sequence>MVNLLGNLARRMQISDPALLLAESCYLLSGPPILLIADQARPLPAIRFCLTILLE</sequence>
<reference evidence="1" key="1">
    <citation type="submission" date="2023-01" db="EMBL/GenBank/DDBJ databases">
        <authorList>
            <person name="Van Ghelder C."/>
            <person name="Rancurel C."/>
        </authorList>
    </citation>
    <scope>NUCLEOTIDE SEQUENCE</scope>
    <source>
        <strain evidence="1">CNCM I-4278</strain>
    </source>
</reference>
<dbReference type="EMBL" id="CAOQHR010000003">
    <property type="protein sequence ID" value="CAI6332885.1"/>
    <property type="molecule type" value="Genomic_DNA"/>
</dbReference>
<evidence type="ECO:0000313" key="2">
    <source>
        <dbReference type="Proteomes" id="UP001152607"/>
    </source>
</evidence>
<proteinExistence type="predicted"/>